<evidence type="ECO:0000256" key="10">
    <source>
        <dbReference type="ARBA" id="ARBA00023136"/>
    </source>
</evidence>
<dbReference type="Pfam" id="PF00512">
    <property type="entry name" value="HisKA"/>
    <property type="match status" value="1"/>
</dbReference>
<dbReference type="SMART" id="SM00304">
    <property type="entry name" value="HAMP"/>
    <property type="match status" value="1"/>
</dbReference>
<evidence type="ECO:0000256" key="12">
    <source>
        <dbReference type="SAM" id="Phobius"/>
    </source>
</evidence>
<dbReference type="PANTHER" id="PTHR45436:SF5">
    <property type="entry name" value="SENSOR HISTIDINE KINASE TRCS"/>
    <property type="match status" value="1"/>
</dbReference>
<dbReference type="InterPro" id="IPR003660">
    <property type="entry name" value="HAMP_dom"/>
</dbReference>
<evidence type="ECO:0000256" key="2">
    <source>
        <dbReference type="ARBA" id="ARBA00004236"/>
    </source>
</evidence>
<dbReference type="EC" id="2.7.13.3" evidence="3"/>
<feature type="domain" description="Histidine kinase" evidence="13">
    <location>
        <begin position="261"/>
        <end position="483"/>
    </location>
</feature>
<evidence type="ECO:0000256" key="3">
    <source>
        <dbReference type="ARBA" id="ARBA00012438"/>
    </source>
</evidence>
<dbReference type="SMART" id="SM00387">
    <property type="entry name" value="HATPase_c"/>
    <property type="match status" value="1"/>
</dbReference>
<accession>A0A6H2EMZ8</accession>
<evidence type="ECO:0000256" key="11">
    <source>
        <dbReference type="SAM" id="MobiDB-lite"/>
    </source>
</evidence>
<organism evidence="15 16">
    <name type="scientific">Arcanobacterium buesumense</name>
    <dbReference type="NCBI Taxonomy" id="2722751"/>
    <lineage>
        <taxon>Bacteria</taxon>
        <taxon>Bacillati</taxon>
        <taxon>Actinomycetota</taxon>
        <taxon>Actinomycetes</taxon>
        <taxon>Actinomycetales</taxon>
        <taxon>Actinomycetaceae</taxon>
        <taxon>Arcanobacterium</taxon>
    </lineage>
</organism>
<evidence type="ECO:0000256" key="9">
    <source>
        <dbReference type="ARBA" id="ARBA00023012"/>
    </source>
</evidence>
<dbReference type="InterPro" id="IPR050428">
    <property type="entry name" value="TCS_sensor_his_kinase"/>
</dbReference>
<dbReference type="Gene3D" id="3.30.565.10">
    <property type="entry name" value="Histidine kinase-like ATPase, C-terminal domain"/>
    <property type="match status" value="1"/>
</dbReference>
<dbReference type="SUPFAM" id="SSF47384">
    <property type="entry name" value="Homodimeric domain of signal transducing histidine kinase"/>
    <property type="match status" value="1"/>
</dbReference>
<keyword evidence="16" id="KW-1185">Reference proteome</keyword>
<gene>
    <name evidence="15" type="ORF">HC352_08010</name>
</gene>
<dbReference type="Pfam" id="PF00672">
    <property type="entry name" value="HAMP"/>
    <property type="match status" value="1"/>
</dbReference>
<dbReference type="RefSeq" id="WP_168918377.1">
    <property type="nucleotide sequence ID" value="NZ_CP050804.1"/>
</dbReference>
<evidence type="ECO:0000313" key="15">
    <source>
        <dbReference type="EMBL" id="QJC22455.1"/>
    </source>
</evidence>
<evidence type="ECO:0000256" key="5">
    <source>
        <dbReference type="ARBA" id="ARBA00022679"/>
    </source>
</evidence>
<dbReference type="CDD" id="cd00075">
    <property type="entry name" value="HATPase"/>
    <property type="match status" value="1"/>
</dbReference>
<comment type="subcellular location">
    <subcellularLocation>
        <location evidence="2">Cell membrane</location>
    </subcellularLocation>
</comment>
<dbReference type="Gene3D" id="6.10.340.10">
    <property type="match status" value="1"/>
</dbReference>
<dbReference type="InterPro" id="IPR004358">
    <property type="entry name" value="Sig_transdc_His_kin-like_C"/>
</dbReference>
<evidence type="ECO:0000256" key="8">
    <source>
        <dbReference type="ARBA" id="ARBA00022989"/>
    </source>
</evidence>
<dbReference type="GO" id="GO:0000155">
    <property type="term" value="F:phosphorelay sensor kinase activity"/>
    <property type="evidence" value="ECO:0007669"/>
    <property type="project" value="InterPro"/>
</dbReference>
<keyword evidence="9" id="KW-0902">Two-component regulatory system</keyword>
<dbReference type="CDD" id="cd06225">
    <property type="entry name" value="HAMP"/>
    <property type="match status" value="1"/>
</dbReference>
<dbReference type="InterPro" id="IPR036890">
    <property type="entry name" value="HATPase_C_sf"/>
</dbReference>
<name>A0A6H2EMZ8_9ACTO</name>
<dbReference type="FunFam" id="1.10.287.130:FF:000001">
    <property type="entry name" value="Two-component sensor histidine kinase"/>
    <property type="match status" value="1"/>
</dbReference>
<reference evidence="15 16" key="1">
    <citation type="submission" date="2020-03" db="EMBL/GenBank/DDBJ databases">
        <title>Complete genome of Arcanobacterium buesumensis sp. nov. strain 2701.</title>
        <authorList>
            <person name="Borowiak M."/>
            <person name="Alssahen M."/>
            <person name="Laemmler C."/>
            <person name="Malorny B."/>
            <person name="Hassan A."/>
            <person name="Prenger-Berninghoff E."/>
            <person name="Ploetz M."/>
            <person name="Abdulmawjood A."/>
        </authorList>
    </citation>
    <scope>NUCLEOTIDE SEQUENCE [LARGE SCALE GENOMIC DNA]</scope>
    <source>
        <strain evidence="15 16">2701</strain>
    </source>
</reference>
<evidence type="ECO:0000259" key="13">
    <source>
        <dbReference type="PROSITE" id="PS50109"/>
    </source>
</evidence>
<feature type="domain" description="HAMP" evidence="14">
    <location>
        <begin position="193"/>
        <end position="246"/>
    </location>
</feature>
<dbReference type="AlphaFoldDB" id="A0A6H2EMZ8"/>
<dbReference type="InterPro" id="IPR036097">
    <property type="entry name" value="HisK_dim/P_sf"/>
</dbReference>
<keyword evidence="10 12" id="KW-0472">Membrane</keyword>
<sequence length="509" mass="55162">MRRKQQQPNITGRLSWQLLVVFLLLLGSALLLVSAFATISLRTFLTAETDKNLSSSGQIVASQTVDALIQGTSDSVLPSDFYLYIRDDFGTSVEKVHPSIVRRYGKPANALEIASTYTDQPHTVAGTLKGSEWRIISLPLTSTGPHPRTVGNVVIGLPLAQVERTIANLKQVLILFVIAIISIGALLSIVLVRRSLRALRTINHVTADVRQGDFSARVPPMKPGTEVNILGESVNAMLDEIEHLFASQAASEQRMRRFVSDASHELRTPLATIRGYAELYRMGGVPKDQVAQAFGRIESESGRMANLVEDLLKLARLDEQGEIKPKPVDLAAVALNTVSDFLARSPQRQATVTNLAGDDVESLVIFGDQNGVTQLLTNLLGNVNTHTSVDAPVEVAVGIDPNDPRQAIVEVRDHGPGIPEKDREHIFERFYKINSSRSRGSGEGSGLGLAIVSAIIVAHHGSVSVTETPGGGLTVRLSFPMPYRTNRDLDPDSPSSALTSSQSDDEHDQ</sequence>
<dbReference type="SUPFAM" id="SSF158472">
    <property type="entry name" value="HAMP domain-like"/>
    <property type="match status" value="1"/>
</dbReference>
<dbReference type="InterPro" id="IPR005467">
    <property type="entry name" value="His_kinase_dom"/>
</dbReference>
<dbReference type="SUPFAM" id="SSF55874">
    <property type="entry name" value="ATPase domain of HSP90 chaperone/DNA topoisomerase II/histidine kinase"/>
    <property type="match status" value="1"/>
</dbReference>
<feature type="compositionally biased region" description="Polar residues" evidence="11">
    <location>
        <begin position="493"/>
        <end position="502"/>
    </location>
</feature>
<dbReference type="SMART" id="SM00388">
    <property type="entry name" value="HisKA"/>
    <property type="match status" value="1"/>
</dbReference>
<dbReference type="Gene3D" id="1.10.287.130">
    <property type="match status" value="1"/>
</dbReference>
<dbReference type="Proteomes" id="UP000502298">
    <property type="component" value="Chromosome"/>
</dbReference>
<keyword evidence="4" id="KW-0597">Phosphoprotein</keyword>
<comment type="catalytic activity">
    <reaction evidence="1">
        <text>ATP + protein L-histidine = ADP + protein N-phospho-L-histidine.</text>
        <dbReference type="EC" id="2.7.13.3"/>
    </reaction>
</comment>
<evidence type="ECO:0000256" key="1">
    <source>
        <dbReference type="ARBA" id="ARBA00000085"/>
    </source>
</evidence>
<dbReference type="PRINTS" id="PR00344">
    <property type="entry name" value="BCTRLSENSOR"/>
</dbReference>
<dbReference type="GO" id="GO:0005886">
    <property type="term" value="C:plasma membrane"/>
    <property type="evidence" value="ECO:0007669"/>
    <property type="project" value="UniProtKB-SubCell"/>
</dbReference>
<dbReference type="KEGG" id="arca:HC352_08010"/>
<keyword evidence="5" id="KW-0808">Transferase</keyword>
<evidence type="ECO:0000256" key="6">
    <source>
        <dbReference type="ARBA" id="ARBA00022692"/>
    </source>
</evidence>
<keyword evidence="7 15" id="KW-0418">Kinase</keyword>
<dbReference type="InterPro" id="IPR003661">
    <property type="entry name" value="HisK_dim/P_dom"/>
</dbReference>
<dbReference type="EMBL" id="CP050804">
    <property type="protein sequence ID" value="QJC22455.1"/>
    <property type="molecule type" value="Genomic_DNA"/>
</dbReference>
<keyword evidence="8 12" id="KW-1133">Transmembrane helix</keyword>
<evidence type="ECO:0000256" key="7">
    <source>
        <dbReference type="ARBA" id="ARBA00022777"/>
    </source>
</evidence>
<dbReference type="PROSITE" id="PS50109">
    <property type="entry name" value="HIS_KIN"/>
    <property type="match status" value="1"/>
</dbReference>
<dbReference type="PROSITE" id="PS50885">
    <property type="entry name" value="HAMP"/>
    <property type="match status" value="1"/>
</dbReference>
<dbReference type="PANTHER" id="PTHR45436">
    <property type="entry name" value="SENSOR HISTIDINE KINASE YKOH"/>
    <property type="match status" value="1"/>
</dbReference>
<dbReference type="CDD" id="cd00082">
    <property type="entry name" value="HisKA"/>
    <property type="match status" value="1"/>
</dbReference>
<protein>
    <recommendedName>
        <fullName evidence="3">histidine kinase</fullName>
        <ecNumber evidence="3">2.7.13.3</ecNumber>
    </recommendedName>
</protein>
<evidence type="ECO:0000256" key="4">
    <source>
        <dbReference type="ARBA" id="ARBA00022553"/>
    </source>
</evidence>
<keyword evidence="6 12" id="KW-0812">Transmembrane</keyword>
<dbReference type="Pfam" id="PF02518">
    <property type="entry name" value="HATPase_c"/>
    <property type="match status" value="1"/>
</dbReference>
<evidence type="ECO:0000259" key="14">
    <source>
        <dbReference type="PROSITE" id="PS50885"/>
    </source>
</evidence>
<feature type="transmembrane region" description="Helical" evidence="12">
    <location>
        <begin position="172"/>
        <end position="192"/>
    </location>
</feature>
<proteinExistence type="predicted"/>
<dbReference type="InterPro" id="IPR003594">
    <property type="entry name" value="HATPase_dom"/>
</dbReference>
<feature type="region of interest" description="Disordered" evidence="11">
    <location>
        <begin position="484"/>
        <end position="509"/>
    </location>
</feature>
<evidence type="ECO:0000313" key="16">
    <source>
        <dbReference type="Proteomes" id="UP000502298"/>
    </source>
</evidence>